<gene>
    <name evidence="1" type="ORF">NA56DRAFT_652602</name>
</gene>
<name>A0A2J6PEG4_9HELO</name>
<sequence>MAEATTVTTATRQSRHDVGTRLQALCLFENKVLVLQIKEITRIATSQIYIIWKTAITRGYDPAVSKKLLLSYVEDAPRSGRPPKVTEDIKKQVVELATASVTISARTVWNILYSLGYSLYKPTY</sequence>
<dbReference type="EMBL" id="KZ613556">
    <property type="protein sequence ID" value="PMD12286.1"/>
    <property type="molecule type" value="Genomic_DNA"/>
</dbReference>
<organism evidence="1 2">
    <name type="scientific">Hyaloscypha hepaticicola</name>
    <dbReference type="NCBI Taxonomy" id="2082293"/>
    <lineage>
        <taxon>Eukaryota</taxon>
        <taxon>Fungi</taxon>
        <taxon>Dikarya</taxon>
        <taxon>Ascomycota</taxon>
        <taxon>Pezizomycotina</taxon>
        <taxon>Leotiomycetes</taxon>
        <taxon>Helotiales</taxon>
        <taxon>Hyaloscyphaceae</taxon>
        <taxon>Hyaloscypha</taxon>
    </lineage>
</organism>
<reference evidence="1 2" key="1">
    <citation type="submission" date="2016-05" db="EMBL/GenBank/DDBJ databases">
        <title>A degradative enzymes factory behind the ericoid mycorrhizal symbiosis.</title>
        <authorList>
            <consortium name="DOE Joint Genome Institute"/>
            <person name="Martino E."/>
            <person name="Morin E."/>
            <person name="Grelet G."/>
            <person name="Kuo A."/>
            <person name="Kohler A."/>
            <person name="Daghino S."/>
            <person name="Barry K."/>
            <person name="Choi C."/>
            <person name="Cichocki N."/>
            <person name="Clum A."/>
            <person name="Copeland A."/>
            <person name="Hainaut M."/>
            <person name="Haridas S."/>
            <person name="Labutti K."/>
            <person name="Lindquist E."/>
            <person name="Lipzen A."/>
            <person name="Khouja H.-R."/>
            <person name="Murat C."/>
            <person name="Ohm R."/>
            <person name="Olson A."/>
            <person name="Spatafora J."/>
            <person name="Veneault-Fourrey C."/>
            <person name="Henrissat B."/>
            <person name="Grigoriev I."/>
            <person name="Martin F."/>
            <person name="Perotto S."/>
        </authorList>
    </citation>
    <scope>NUCLEOTIDE SEQUENCE [LARGE SCALE GENOMIC DNA]</scope>
    <source>
        <strain evidence="1 2">UAMH 7357</strain>
    </source>
</reference>
<keyword evidence="2" id="KW-1185">Reference proteome</keyword>
<evidence type="ECO:0008006" key="3">
    <source>
        <dbReference type="Google" id="ProtNLM"/>
    </source>
</evidence>
<dbReference type="OrthoDB" id="3435832at2759"/>
<accession>A0A2J6PEG4</accession>
<dbReference type="STRING" id="1745343.A0A2J6PEG4"/>
<dbReference type="SUPFAM" id="SSF46689">
    <property type="entry name" value="Homeodomain-like"/>
    <property type="match status" value="1"/>
</dbReference>
<dbReference type="InterPro" id="IPR009057">
    <property type="entry name" value="Homeodomain-like_sf"/>
</dbReference>
<evidence type="ECO:0000313" key="2">
    <source>
        <dbReference type="Proteomes" id="UP000235672"/>
    </source>
</evidence>
<dbReference type="AlphaFoldDB" id="A0A2J6PEG4"/>
<protein>
    <recommendedName>
        <fullName evidence="3">Transposase Tc1-like domain-containing protein</fullName>
    </recommendedName>
</protein>
<dbReference type="Proteomes" id="UP000235672">
    <property type="component" value="Unassembled WGS sequence"/>
</dbReference>
<proteinExistence type="predicted"/>
<evidence type="ECO:0000313" key="1">
    <source>
        <dbReference type="EMBL" id="PMD12286.1"/>
    </source>
</evidence>